<dbReference type="EMBL" id="JAZHPZ010000010">
    <property type="protein sequence ID" value="MEF2967874.1"/>
    <property type="molecule type" value="Genomic_DNA"/>
</dbReference>
<evidence type="ECO:0000259" key="1">
    <source>
        <dbReference type="PROSITE" id="PS50853"/>
    </source>
</evidence>
<keyword evidence="3" id="KW-1185">Reference proteome</keyword>
<dbReference type="SUPFAM" id="SSF49265">
    <property type="entry name" value="Fibronectin type III"/>
    <property type="match status" value="1"/>
</dbReference>
<evidence type="ECO:0000313" key="2">
    <source>
        <dbReference type="EMBL" id="MEF2967874.1"/>
    </source>
</evidence>
<dbReference type="PROSITE" id="PS50853">
    <property type="entry name" value="FN3"/>
    <property type="match status" value="1"/>
</dbReference>
<dbReference type="Pfam" id="PF16738">
    <property type="entry name" value="CBM26"/>
    <property type="match status" value="1"/>
</dbReference>
<dbReference type="SMART" id="SM00060">
    <property type="entry name" value="FN3"/>
    <property type="match status" value="1"/>
</dbReference>
<dbReference type="InterPro" id="IPR031965">
    <property type="entry name" value="CBM26"/>
</dbReference>
<organism evidence="2 3">
    <name type="scientific">Paenibacillus haidiansis</name>
    <dbReference type="NCBI Taxonomy" id="1574488"/>
    <lineage>
        <taxon>Bacteria</taxon>
        <taxon>Bacillati</taxon>
        <taxon>Bacillota</taxon>
        <taxon>Bacilli</taxon>
        <taxon>Bacillales</taxon>
        <taxon>Paenibacillaceae</taxon>
        <taxon>Paenibacillus</taxon>
    </lineage>
</organism>
<dbReference type="InterPro" id="IPR006047">
    <property type="entry name" value="GH13_cat_dom"/>
</dbReference>
<proteinExistence type="predicted"/>
<dbReference type="SUPFAM" id="SSF51445">
    <property type="entry name" value="(Trans)glycosidases"/>
    <property type="match status" value="1"/>
</dbReference>
<dbReference type="Gene3D" id="2.60.40.10">
    <property type="entry name" value="Immunoglobulins"/>
    <property type="match status" value="4"/>
</dbReference>
<sequence>MSRQKAYAAEAGTEAPAFSWDNANVYFVMTDRFYDGDSGNNNSYGRPSVDATGFDIGTFHGGDLKGLTQKLNEGYFTELGTNAIWITAPYEQIHGWVGGGSGGDFAHYAYHGYYALDYTMMDKNMGTVEEMRQFVDTAHAMDIRVVLDVVLNHPGYSTLQDMEEYGFGARNGIDADWTPGSGQTWHSYHDNINYNDEAAWSTWWSDWVRAGIAGYESGGGSDLTMNVGSLPDFRTNVTSDIGLAPLLQTKWASETSGYDDWILPAAEGLREDLNMAPADYIVKWLAAWVEEFGIDGFRADTAKHVELSRWAQLKEECSTALQTWRQNNPDKPGADWTGDFWMTGEVWGHGVGKSEYFNYGFDSVINFSFQDANFDSLESIYADYASKLNGDPDFNVLSYISSHDTRLYDRSKLVKAGTALLLLPGAVQTFYGDEAARAFGTTGSDPQQGTRSSMDWDNLDQAVLSHWQKLGQFRNNHLSVGAGSHAKISDSPYTFSRTYSKDGIDDSVVVVTGAAGSTNVDVSSIFPDGTIVRDAYTGEEVAVSDGSAAFTAGSAGVILIELVAESELPYVSATPAGAGFRTDTQLITLKLKKADIGYYSLDGSDPRTGTGFTNGTEIIIGEDMEYGESVTLKLYAENDKGTATQEYKFTRKDPDSGLTIHYKKPSNWGAPYLYYYDTAPEVTEPAWAASPAMVQENGEWYVYTISGADSARVMFRDSGGNQNPGRNQAGFLRSAEGWYDGTSWYDYNPDGEGDVTAPTAPENLTSAGVTDKTVALAWDAATDDIAVTGYNIYRDGVKVGTAPGTAYTDTGLTAETTYVYTVRAYDAANNESPDSEPLEITTEQADPGNTVTVYYKHGYTTPYMHYRPEGGTWTTVPGVAMEASEVPGYSKLTVDIGTASRLEACFNNGSGQWDSNNGKNYFFNAGTWTYNGSGQIVEGAPDPAASNKVTVYYKQGYGTPYMHFRPEGGAWTVVPGVAMEASEVPGYSKLTVDIGTASRLEACFNNGSGQWDSNNGRNYFFGVGTWTYSSYGNIVSGVPSASASAAHGNLSPTAA</sequence>
<dbReference type="Pfam" id="PF00128">
    <property type="entry name" value="Alpha-amylase"/>
    <property type="match status" value="1"/>
</dbReference>
<dbReference type="InterPro" id="IPR013783">
    <property type="entry name" value="Ig-like_fold"/>
</dbReference>
<name>A0ABU7VY80_9BACL</name>
<dbReference type="PANTHER" id="PTHR10357:SF209">
    <property type="entry name" value="PERIPLASMIC ALPHA-AMYLASE"/>
    <property type="match status" value="1"/>
</dbReference>
<reference evidence="2 3" key="1">
    <citation type="submission" date="2024-02" db="EMBL/GenBank/DDBJ databases">
        <title>A nitrogen-fixing paenibacillus bacterium.</title>
        <authorList>
            <person name="Zhang W.L."/>
            <person name="Chen S.F."/>
        </authorList>
    </citation>
    <scope>NUCLEOTIDE SEQUENCE [LARGE SCALE GENOMIC DNA]</scope>
    <source>
        <strain evidence="2 3">M1</strain>
    </source>
</reference>
<dbReference type="SMART" id="SM00642">
    <property type="entry name" value="Aamy"/>
    <property type="match status" value="1"/>
</dbReference>
<dbReference type="Gene3D" id="3.20.20.80">
    <property type="entry name" value="Glycosidases"/>
    <property type="match status" value="2"/>
</dbReference>
<evidence type="ECO:0000313" key="3">
    <source>
        <dbReference type="Proteomes" id="UP001306950"/>
    </source>
</evidence>
<dbReference type="InterPro" id="IPR003961">
    <property type="entry name" value="FN3_dom"/>
</dbReference>
<protein>
    <submittedName>
        <fullName evidence="2">Carbohydrate binding domain-containing protein</fullName>
    </submittedName>
</protein>
<dbReference type="InterPro" id="IPR036116">
    <property type="entry name" value="FN3_sf"/>
</dbReference>
<dbReference type="PANTHER" id="PTHR10357">
    <property type="entry name" value="ALPHA-AMYLASE FAMILY MEMBER"/>
    <property type="match status" value="1"/>
</dbReference>
<gene>
    <name evidence="2" type="ORF">V3851_18750</name>
</gene>
<dbReference type="Proteomes" id="UP001306950">
    <property type="component" value="Unassembled WGS sequence"/>
</dbReference>
<dbReference type="InterPro" id="IPR005085">
    <property type="entry name" value="CBM25"/>
</dbReference>
<accession>A0ABU7VY80</accession>
<feature type="domain" description="Fibronectin type-III" evidence="1">
    <location>
        <begin position="760"/>
        <end position="845"/>
    </location>
</feature>
<dbReference type="Pfam" id="PF00041">
    <property type="entry name" value="fn3"/>
    <property type="match status" value="1"/>
</dbReference>
<dbReference type="Pfam" id="PF03423">
    <property type="entry name" value="CBM_25"/>
    <property type="match status" value="2"/>
</dbReference>
<dbReference type="CDD" id="cd00063">
    <property type="entry name" value="FN3"/>
    <property type="match status" value="1"/>
</dbReference>
<dbReference type="InterPro" id="IPR017853">
    <property type="entry name" value="GH"/>
</dbReference>
<dbReference type="SMART" id="SM01066">
    <property type="entry name" value="CBM_25"/>
    <property type="match status" value="2"/>
</dbReference>
<comment type="caution">
    <text evidence="2">The sequence shown here is derived from an EMBL/GenBank/DDBJ whole genome shotgun (WGS) entry which is preliminary data.</text>
</comment>